<organism evidence="3 4">
    <name type="scientific">Pseudonocardia petroleophila</name>
    <dbReference type="NCBI Taxonomy" id="37331"/>
    <lineage>
        <taxon>Bacteria</taxon>
        <taxon>Bacillati</taxon>
        <taxon>Actinomycetota</taxon>
        <taxon>Actinomycetes</taxon>
        <taxon>Pseudonocardiales</taxon>
        <taxon>Pseudonocardiaceae</taxon>
        <taxon>Pseudonocardia</taxon>
    </lineage>
</organism>
<dbReference type="InterPro" id="IPR025507">
    <property type="entry name" value="DUF4394"/>
</dbReference>
<name>A0A7G7MQT1_9PSEU</name>
<keyword evidence="1" id="KW-0732">Signal</keyword>
<feature type="signal peptide" evidence="1">
    <location>
        <begin position="1"/>
        <end position="19"/>
    </location>
</feature>
<dbReference type="AlphaFoldDB" id="A0A7G7MQT1"/>
<dbReference type="Proteomes" id="UP000515728">
    <property type="component" value="Chromosome"/>
</dbReference>
<evidence type="ECO:0000313" key="4">
    <source>
        <dbReference type="Proteomes" id="UP000515728"/>
    </source>
</evidence>
<proteinExistence type="predicted"/>
<gene>
    <name evidence="3" type="ORF">H6H00_15525</name>
</gene>
<dbReference type="RefSeq" id="WP_185721940.1">
    <property type="nucleotide sequence ID" value="NZ_BAAAWI010000001.1"/>
</dbReference>
<sequence>MRAPLRSGLIALITGVLLAAPVAAASAQEDSDRRDSSRDSSRGSFDDRRNRLDIVGLVDGTKLVSFRSDSTRIGDNRDRRGGGSLDVRGLSGDTRLVGIDYRVQDGRLYGVGNAGGVYSIDDRGRAQKVKQLTVALNGSNFGVDFNPAANALRVISDSGQNLRQPFADLNAATIADGGLNYGGTPAAGVAGAAYTNNDLDPNTATVLFDLDTNRDQLATQNPPNNGTLVPTGPLGVNAGADAGLDIYSTVRNGTTVDLMAFATIRVGNQYSLYRISLSDGRANRVGGFDRNVTDIAIPLNQL</sequence>
<dbReference type="Pfam" id="PF14339">
    <property type="entry name" value="DUF4394"/>
    <property type="match status" value="1"/>
</dbReference>
<evidence type="ECO:0000256" key="1">
    <source>
        <dbReference type="SAM" id="SignalP"/>
    </source>
</evidence>
<keyword evidence="4" id="KW-1185">Reference proteome</keyword>
<feature type="chain" id="PRO_5039386023" evidence="1">
    <location>
        <begin position="20"/>
        <end position="302"/>
    </location>
</feature>
<accession>A0A7G7MQT1</accession>
<feature type="domain" description="DUF4394" evidence="2">
    <location>
        <begin position="84"/>
        <end position="296"/>
    </location>
</feature>
<dbReference type="KEGG" id="ppel:H6H00_15525"/>
<dbReference type="EMBL" id="CP060131">
    <property type="protein sequence ID" value="QNG55142.1"/>
    <property type="molecule type" value="Genomic_DNA"/>
</dbReference>
<reference evidence="3 4" key="1">
    <citation type="submission" date="2020-08" db="EMBL/GenBank/DDBJ databases">
        <authorList>
            <person name="Mo P."/>
        </authorList>
    </citation>
    <scope>NUCLEOTIDE SEQUENCE [LARGE SCALE GENOMIC DNA]</scope>
    <source>
        <strain evidence="3 4">CGMCC 4.1532</strain>
    </source>
</reference>
<evidence type="ECO:0000313" key="3">
    <source>
        <dbReference type="EMBL" id="QNG55142.1"/>
    </source>
</evidence>
<protein>
    <submittedName>
        <fullName evidence="3">DUF4394 domain-containing protein</fullName>
    </submittedName>
</protein>
<evidence type="ECO:0000259" key="2">
    <source>
        <dbReference type="Pfam" id="PF14339"/>
    </source>
</evidence>